<proteinExistence type="predicted"/>
<protein>
    <submittedName>
        <fullName evidence="2">SHOCT domain-containing protein</fullName>
    </submittedName>
</protein>
<keyword evidence="1" id="KW-1133">Transmembrane helix</keyword>
<keyword evidence="1" id="KW-0812">Transmembrane</keyword>
<evidence type="ECO:0000256" key="1">
    <source>
        <dbReference type="SAM" id="Phobius"/>
    </source>
</evidence>
<comment type="caution">
    <text evidence="2">The sequence shown here is derived from an EMBL/GenBank/DDBJ whole genome shotgun (WGS) entry which is preliminary data.</text>
</comment>
<reference evidence="3" key="1">
    <citation type="journal article" date="2019" name="Int. J. Syst. Evol. Microbiol.">
        <title>The Global Catalogue of Microorganisms (GCM) 10K type strain sequencing project: providing services to taxonomists for standard genome sequencing and annotation.</title>
        <authorList>
            <consortium name="The Broad Institute Genomics Platform"/>
            <consortium name="The Broad Institute Genome Sequencing Center for Infectious Disease"/>
            <person name="Wu L."/>
            <person name="Ma J."/>
        </authorList>
    </citation>
    <scope>NUCLEOTIDE SEQUENCE [LARGE SCALE GENOMIC DNA]</scope>
    <source>
        <strain evidence="3">CGMCC 1.15399</strain>
    </source>
</reference>
<evidence type="ECO:0000313" key="3">
    <source>
        <dbReference type="Proteomes" id="UP001597097"/>
    </source>
</evidence>
<name>A0ABW4GZ34_9ACTN</name>
<keyword evidence="1" id="KW-0472">Membrane</keyword>
<gene>
    <name evidence="2" type="ORF">ACFSJ0_64275</name>
</gene>
<dbReference type="EMBL" id="JBHUCM010000096">
    <property type="protein sequence ID" value="MFD1548052.1"/>
    <property type="molecule type" value="Genomic_DNA"/>
</dbReference>
<keyword evidence="3" id="KW-1185">Reference proteome</keyword>
<dbReference type="RefSeq" id="WP_219539500.1">
    <property type="nucleotide sequence ID" value="NZ_JAHKRM010000064.1"/>
</dbReference>
<evidence type="ECO:0000313" key="2">
    <source>
        <dbReference type="EMBL" id="MFD1548052.1"/>
    </source>
</evidence>
<sequence length="90" mass="9802">MITMMWWGYSGMSGWGYALMGVSTVLFWGLLAAVIVLATRSASRGVRTGASAPAPEELLAQRFARGEIGSEDYYAGLEVLRARHDHPIGR</sequence>
<dbReference type="Proteomes" id="UP001597097">
    <property type="component" value="Unassembled WGS sequence"/>
</dbReference>
<feature type="transmembrane region" description="Helical" evidence="1">
    <location>
        <begin position="15"/>
        <end position="38"/>
    </location>
</feature>
<organism evidence="2 3">
    <name type="scientific">Nonomuraea guangzhouensis</name>
    <dbReference type="NCBI Taxonomy" id="1291555"/>
    <lineage>
        <taxon>Bacteria</taxon>
        <taxon>Bacillati</taxon>
        <taxon>Actinomycetota</taxon>
        <taxon>Actinomycetes</taxon>
        <taxon>Streptosporangiales</taxon>
        <taxon>Streptosporangiaceae</taxon>
        <taxon>Nonomuraea</taxon>
    </lineage>
</organism>
<accession>A0ABW4GZ34</accession>